<evidence type="ECO:0000256" key="9">
    <source>
        <dbReference type="SAM" id="MobiDB-lite"/>
    </source>
</evidence>
<comment type="subunit">
    <text evidence="7">Consists of a catalytic RNA component (M1 or rnpB) and a protein subunit.</text>
</comment>
<keyword evidence="11" id="KW-1185">Reference proteome</keyword>
<dbReference type="PANTHER" id="PTHR33992:SF1">
    <property type="entry name" value="RIBONUCLEASE P PROTEIN COMPONENT"/>
    <property type="match status" value="1"/>
</dbReference>
<evidence type="ECO:0000256" key="6">
    <source>
        <dbReference type="ARBA" id="ARBA00022884"/>
    </source>
</evidence>
<dbReference type="EMBL" id="JWIO01000022">
    <property type="protein sequence ID" value="KLL10993.1"/>
    <property type="molecule type" value="Genomic_DNA"/>
</dbReference>
<dbReference type="NCBIfam" id="TIGR00188">
    <property type="entry name" value="rnpA"/>
    <property type="match status" value="1"/>
</dbReference>
<feature type="region of interest" description="Disordered" evidence="9">
    <location>
        <begin position="1"/>
        <end position="25"/>
    </location>
</feature>
<keyword evidence="5 7" id="KW-0378">Hydrolase</keyword>
<comment type="similarity">
    <text evidence="7">Belongs to the RnpA family.</text>
</comment>
<dbReference type="Proteomes" id="UP000035425">
    <property type="component" value="Unassembled WGS sequence"/>
</dbReference>
<proteinExistence type="inferred from homology"/>
<dbReference type="InterPro" id="IPR020539">
    <property type="entry name" value="RNase_P_CS"/>
</dbReference>
<comment type="catalytic activity">
    <reaction evidence="7">
        <text>Endonucleolytic cleavage of RNA, removing 5'-extranucleotides from tRNA precursor.</text>
        <dbReference type="EC" id="3.1.26.5"/>
    </reaction>
</comment>
<gene>
    <name evidence="7" type="primary">rnpA</name>
    <name evidence="10" type="ORF">FrCorBMG51_14710</name>
</gene>
<protein>
    <recommendedName>
        <fullName evidence="7 8">Ribonuclease P protein component</fullName>
        <shortName evidence="7">RNase P protein</shortName>
        <shortName evidence="7">RNaseP protein</shortName>
        <ecNumber evidence="7 8">3.1.26.5</ecNumber>
    </recommendedName>
    <alternativeName>
        <fullName evidence="7">Protein C5</fullName>
    </alternativeName>
</protein>
<evidence type="ECO:0000256" key="8">
    <source>
        <dbReference type="NCBIfam" id="TIGR00188"/>
    </source>
</evidence>
<dbReference type="Pfam" id="PF00825">
    <property type="entry name" value="Ribonuclease_P"/>
    <property type="match status" value="1"/>
</dbReference>
<dbReference type="HAMAP" id="MF_00227">
    <property type="entry name" value="RNase_P"/>
    <property type="match status" value="1"/>
</dbReference>
<evidence type="ECO:0000256" key="7">
    <source>
        <dbReference type="HAMAP-Rule" id="MF_00227"/>
    </source>
</evidence>
<feature type="region of interest" description="Disordered" evidence="9">
    <location>
        <begin position="121"/>
        <end position="155"/>
    </location>
</feature>
<dbReference type="Gene3D" id="3.30.230.10">
    <property type="match status" value="1"/>
</dbReference>
<keyword evidence="3 7" id="KW-0540">Nuclease</keyword>
<sequence>MLPVRNRVRTRAEHASISGAGRRSRSGPLVIHSLIVDNHAVDGGPEPVVTLPPRVGFVVGRKVGNAVVRNRVRRRLREQVRARLDRIPAGTLVIVRALPESATASSDELGRALERGLRGRLVPATPGTAGAGMAGTVTRPTGTTGTAGTADRQSR</sequence>
<evidence type="ECO:0000256" key="2">
    <source>
        <dbReference type="ARBA" id="ARBA00022694"/>
    </source>
</evidence>
<comment type="function">
    <text evidence="1 7">RNaseP catalyzes the removal of the 5'-leader sequence from pre-tRNA to produce the mature 5'-terminus. It can also cleave other RNA substrates such as 4.5S RNA. The protein component plays an auxiliary but essential role in vivo by binding to the 5'-leader sequence and broadening the substrate specificity of the ribozyme.</text>
</comment>
<evidence type="ECO:0000313" key="10">
    <source>
        <dbReference type="EMBL" id="KLL10993.1"/>
    </source>
</evidence>
<dbReference type="InterPro" id="IPR000100">
    <property type="entry name" value="RNase_P"/>
</dbReference>
<dbReference type="PANTHER" id="PTHR33992">
    <property type="entry name" value="RIBONUCLEASE P PROTEIN COMPONENT"/>
    <property type="match status" value="1"/>
</dbReference>
<accession>A0ABR5F2U0</accession>
<dbReference type="PROSITE" id="PS00648">
    <property type="entry name" value="RIBONUCLEASE_P"/>
    <property type="match status" value="1"/>
</dbReference>
<reference evidence="10 11" key="1">
    <citation type="submission" date="2014-12" db="EMBL/GenBank/DDBJ databases">
        <title>Frankia sp. BMG5.1 draft genome.</title>
        <authorList>
            <person name="Gtari M."/>
            <person name="Ghodhbane-Gtari F."/>
            <person name="Nouioui I."/>
            <person name="Ktari A."/>
            <person name="Hezbri K."/>
            <person name="Mimouni W."/>
            <person name="Sbissi I."/>
            <person name="Ayari A."/>
            <person name="Yamanaka T."/>
            <person name="Normand P."/>
            <person name="Tisa L.S."/>
            <person name="Boudabous A."/>
        </authorList>
    </citation>
    <scope>NUCLEOTIDE SEQUENCE [LARGE SCALE GENOMIC DNA]</scope>
    <source>
        <strain evidence="10 11">BMG5.1</strain>
    </source>
</reference>
<evidence type="ECO:0000256" key="1">
    <source>
        <dbReference type="ARBA" id="ARBA00002663"/>
    </source>
</evidence>
<keyword evidence="4 7" id="KW-0255">Endonuclease</keyword>
<dbReference type="InterPro" id="IPR020568">
    <property type="entry name" value="Ribosomal_Su5_D2-typ_SF"/>
</dbReference>
<dbReference type="InterPro" id="IPR014721">
    <property type="entry name" value="Ribsml_uS5_D2-typ_fold_subgr"/>
</dbReference>
<organism evidence="10 11">
    <name type="scientific">Protofrankia coriariae</name>
    <dbReference type="NCBI Taxonomy" id="1562887"/>
    <lineage>
        <taxon>Bacteria</taxon>
        <taxon>Bacillati</taxon>
        <taxon>Actinomycetota</taxon>
        <taxon>Actinomycetes</taxon>
        <taxon>Frankiales</taxon>
        <taxon>Frankiaceae</taxon>
        <taxon>Protofrankia</taxon>
    </lineage>
</organism>
<evidence type="ECO:0000256" key="4">
    <source>
        <dbReference type="ARBA" id="ARBA00022759"/>
    </source>
</evidence>
<name>A0ABR5F2U0_9ACTN</name>
<dbReference type="SUPFAM" id="SSF54211">
    <property type="entry name" value="Ribosomal protein S5 domain 2-like"/>
    <property type="match status" value="1"/>
</dbReference>
<evidence type="ECO:0000256" key="3">
    <source>
        <dbReference type="ARBA" id="ARBA00022722"/>
    </source>
</evidence>
<dbReference type="EC" id="3.1.26.5" evidence="7 8"/>
<keyword evidence="6 7" id="KW-0694">RNA-binding</keyword>
<feature type="compositionally biased region" description="Low complexity" evidence="9">
    <location>
        <begin position="134"/>
        <end position="155"/>
    </location>
</feature>
<dbReference type="RefSeq" id="WP_047223614.1">
    <property type="nucleotide sequence ID" value="NZ_JWIO01000022.1"/>
</dbReference>
<comment type="caution">
    <text evidence="10">The sequence shown here is derived from an EMBL/GenBank/DDBJ whole genome shotgun (WGS) entry which is preliminary data.</text>
</comment>
<evidence type="ECO:0000313" key="11">
    <source>
        <dbReference type="Proteomes" id="UP000035425"/>
    </source>
</evidence>
<evidence type="ECO:0000256" key="5">
    <source>
        <dbReference type="ARBA" id="ARBA00022801"/>
    </source>
</evidence>
<keyword evidence="2 7" id="KW-0819">tRNA processing</keyword>